<keyword evidence="6 7" id="KW-0472">Membrane</keyword>
<keyword evidence="5 7" id="KW-1133">Transmembrane helix</keyword>
<evidence type="ECO:0000256" key="6">
    <source>
        <dbReference type="ARBA" id="ARBA00023136"/>
    </source>
</evidence>
<organism evidence="9 10">
    <name type="scientific">Cellulomonas rhizosphaerae</name>
    <dbReference type="NCBI Taxonomy" id="2293719"/>
    <lineage>
        <taxon>Bacteria</taxon>
        <taxon>Bacillati</taxon>
        <taxon>Actinomycetota</taxon>
        <taxon>Actinomycetes</taxon>
        <taxon>Micrococcales</taxon>
        <taxon>Cellulomonadaceae</taxon>
        <taxon>Cellulomonas</taxon>
    </lineage>
</organism>
<dbReference type="PANTHER" id="PTHR14969:SF62">
    <property type="entry name" value="DECAPRENYLPHOSPHORYL-5-PHOSPHORIBOSE PHOSPHATASE RV3807C-RELATED"/>
    <property type="match status" value="1"/>
</dbReference>
<evidence type="ECO:0000256" key="3">
    <source>
        <dbReference type="ARBA" id="ARBA00022692"/>
    </source>
</evidence>
<name>A0A413RJB9_9CELL</name>
<feature type="transmembrane region" description="Helical" evidence="7">
    <location>
        <begin position="149"/>
        <end position="167"/>
    </location>
</feature>
<dbReference type="SMART" id="SM00014">
    <property type="entry name" value="acidPPc"/>
    <property type="match status" value="1"/>
</dbReference>
<comment type="caution">
    <text evidence="9">The sequence shown here is derived from an EMBL/GenBank/DDBJ whole genome shotgun (WGS) entry which is preliminary data.</text>
</comment>
<dbReference type="InterPro" id="IPR036938">
    <property type="entry name" value="PAP2/HPO_sf"/>
</dbReference>
<dbReference type="EMBL" id="QWKP01000212">
    <property type="protein sequence ID" value="RHA38584.1"/>
    <property type="molecule type" value="Genomic_DNA"/>
</dbReference>
<evidence type="ECO:0000256" key="4">
    <source>
        <dbReference type="ARBA" id="ARBA00022801"/>
    </source>
</evidence>
<evidence type="ECO:0000256" key="1">
    <source>
        <dbReference type="ARBA" id="ARBA00004651"/>
    </source>
</evidence>
<reference evidence="9 10" key="1">
    <citation type="submission" date="2018-08" db="EMBL/GenBank/DDBJ databases">
        <title>Cellulomonas rhizosphaerae sp. nov., a novel actinomycete isolated from soil.</title>
        <authorList>
            <person name="Tian Y."/>
        </authorList>
    </citation>
    <scope>NUCLEOTIDE SEQUENCE [LARGE SCALE GENOMIC DNA]</scope>
    <source>
        <strain evidence="9 10">NEAU-TCZ24</strain>
    </source>
</reference>
<feature type="transmembrane region" description="Helical" evidence="7">
    <location>
        <begin position="24"/>
        <end position="46"/>
    </location>
</feature>
<dbReference type="PANTHER" id="PTHR14969">
    <property type="entry name" value="SPHINGOSINE-1-PHOSPHATE PHOSPHOHYDROLASE"/>
    <property type="match status" value="1"/>
</dbReference>
<protein>
    <submittedName>
        <fullName evidence="9">PAP2 family protein</fullName>
    </submittedName>
</protein>
<dbReference type="Pfam" id="PF01569">
    <property type="entry name" value="PAP2"/>
    <property type="match status" value="1"/>
</dbReference>
<keyword evidence="3 7" id="KW-0812">Transmembrane</keyword>
<gene>
    <name evidence="9" type="ORF">D1825_13580</name>
</gene>
<feature type="transmembrane region" description="Helical" evidence="7">
    <location>
        <begin position="174"/>
        <end position="193"/>
    </location>
</feature>
<dbReference type="AlphaFoldDB" id="A0A413RJB9"/>
<dbReference type="CDD" id="cd03392">
    <property type="entry name" value="PAP2_like_2"/>
    <property type="match status" value="1"/>
</dbReference>
<keyword evidence="2" id="KW-1003">Cell membrane</keyword>
<evidence type="ECO:0000259" key="8">
    <source>
        <dbReference type="SMART" id="SM00014"/>
    </source>
</evidence>
<evidence type="ECO:0000256" key="5">
    <source>
        <dbReference type="ARBA" id="ARBA00022989"/>
    </source>
</evidence>
<evidence type="ECO:0000313" key="10">
    <source>
        <dbReference type="Proteomes" id="UP000283374"/>
    </source>
</evidence>
<feature type="transmembrane region" description="Helical" evidence="7">
    <location>
        <begin position="205"/>
        <end position="223"/>
    </location>
</feature>
<accession>A0A413RJB9</accession>
<proteinExistence type="predicted"/>
<sequence length="232" mass="25280">MSTFVHRYELDTSRPPAREFWRDIALRALVPAAAVWVVIVGLGFLITGPLDNLPGEKGVSEWFVSIRTPALNDITAVISQIGNTPIVVAIAIVVMLLLLWRTKQWWFALVPGLAIGLQAAVFLTSSLVVGRERPDVDHLDDAPPTSSYPSGHTGASTALYVTLALVAQRIENRALRVVVTVLLLLCPLAMGSARLYRGMHSLTDVLVGLANGIVCAFIAWNYLRRDTSRNNG</sequence>
<comment type="subcellular location">
    <subcellularLocation>
        <location evidence="1">Cell membrane</location>
        <topology evidence="1">Multi-pass membrane protein</topology>
    </subcellularLocation>
</comment>
<feature type="transmembrane region" description="Helical" evidence="7">
    <location>
        <begin position="106"/>
        <end position="129"/>
    </location>
</feature>
<keyword evidence="10" id="KW-1185">Reference proteome</keyword>
<dbReference type="SUPFAM" id="SSF48317">
    <property type="entry name" value="Acid phosphatase/Vanadium-dependent haloperoxidase"/>
    <property type="match status" value="1"/>
</dbReference>
<feature type="domain" description="Phosphatidic acid phosphatase type 2/haloperoxidase" evidence="8">
    <location>
        <begin position="110"/>
        <end position="220"/>
    </location>
</feature>
<dbReference type="GO" id="GO:0016787">
    <property type="term" value="F:hydrolase activity"/>
    <property type="evidence" value="ECO:0007669"/>
    <property type="project" value="UniProtKB-KW"/>
</dbReference>
<dbReference type="Gene3D" id="1.20.144.10">
    <property type="entry name" value="Phosphatidic acid phosphatase type 2/haloperoxidase"/>
    <property type="match status" value="2"/>
</dbReference>
<evidence type="ECO:0000256" key="7">
    <source>
        <dbReference type="SAM" id="Phobius"/>
    </source>
</evidence>
<evidence type="ECO:0000313" key="9">
    <source>
        <dbReference type="EMBL" id="RHA38584.1"/>
    </source>
</evidence>
<dbReference type="InterPro" id="IPR000326">
    <property type="entry name" value="PAP2/HPO"/>
</dbReference>
<keyword evidence="4" id="KW-0378">Hydrolase</keyword>
<dbReference type="RefSeq" id="WP_118767947.1">
    <property type="nucleotide sequence ID" value="NZ_QWKP01000212.1"/>
</dbReference>
<feature type="transmembrane region" description="Helical" evidence="7">
    <location>
        <begin position="77"/>
        <end position="99"/>
    </location>
</feature>
<dbReference type="Proteomes" id="UP000283374">
    <property type="component" value="Unassembled WGS sequence"/>
</dbReference>
<dbReference type="GO" id="GO:0005886">
    <property type="term" value="C:plasma membrane"/>
    <property type="evidence" value="ECO:0007669"/>
    <property type="project" value="UniProtKB-SubCell"/>
</dbReference>
<evidence type="ECO:0000256" key="2">
    <source>
        <dbReference type="ARBA" id="ARBA00022475"/>
    </source>
</evidence>
<dbReference type="OrthoDB" id="5289372at2"/>